<accession>A0A399ETT4</accession>
<keyword evidence="5" id="KW-0819">tRNA processing</keyword>
<dbReference type="GO" id="GO:0003723">
    <property type="term" value="F:RNA binding"/>
    <property type="evidence" value="ECO:0007669"/>
    <property type="project" value="InterPro"/>
</dbReference>
<keyword evidence="2 5" id="KW-0489">Methyltransferase</keyword>
<keyword evidence="3 7" id="KW-0808">Transferase</keyword>
<protein>
    <recommendedName>
        <fullName evidence="5">tRNA (cytidine/uridine-2'-O-)-methyltransferase TrmJ</fullName>
        <ecNumber evidence="5">2.1.1.200</ecNumber>
    </recommendedName>
    <alternativeName>
        <fullName evidence="5">tRNA (cytidine(32)/uridine(32)-2'-O)-methyltransferase</fullName>
    </alternativeName>
    <alternativeName>
        <fullName evidence="5">tRNA Cm32/Um32 methyltransferase</fullName>
    </alternativeName>
</protein>
<comment type="subunit">
    <text evidence="5">Homodimer.</text>
</comment>
<keyword evidence="5" id="KW-0963">Cytoplasm</keyword>
<dbReference type="PANTHER" id="PTHR42786:SF2">
    <property type="entry name" value="TRNA (CYTIDINE_URIDINE-2'-O-)-METHYLTRANSFERASE TRMJ"/>
    <property type="match status" value="1"/>
</dbReference>
<dbReference type="Pfam" id="PF00588">
    <property type="entry name" value="SpoU_methylase"/>
    <property type="match status" value="1"/>
</dbReference>
<evidence type="ECO:0000256" key="1">
    <source>
        <dbReference type="ARBA" id="ARBA00007228"/>
    </source>
</evidence>
<evidence type="ECO:0000256" key="2">
    <source>
        <dbReference type="ARBA" id="ARBA00022603"/>
    </source>
</evidence>
<dbReference type="Proteomes" id="UP000265800">
    <property type="component" value="Unassembled WGS sequence"/>
</dbReference>
<comment type="function">
    <text evidence="5">Catalyzes the formation of 2'O-methylated cytidine (Cm32) or 2'O-methylated uridine (Um32) at position 32 in tRNA.</text>
</comment>
<dbReference type="CDD" id="cd18093">
    <property type="entry name" value="SpoU-like_TrmJ"/>
    <property type="match status" value="1"/>
</dbReference>
<dbReference type="InterPro" id="IPR029026">
    <property type="entry name" value="tRNA_m1G_MTases_N"/>
</dbReference>
<feature type="domain" description="tRNA/rRNA methyltransferase SpoU type" evidence="6">
    <location>
        <begin position="28"/>
        <end position="187"/>
    </location>
</feature>
<dbReference type="GO" id="GO:0005829">
    <property type="term" value="C:cytosol"/>
    <property type="evidence" value="ECO:0007669"/>
    <property type="project" value="TreeGrafter"/>
</dbReference>
<dbReference type="InterPro" id="IPR001537">
    <property type="entry name" value="SpoU_MeTrfase"/>
</dbReference>
<dbReference type="GO" id="GO:0160206">
    <property type="term" value="F:tRNA (cytidine(32)/uridine(32)-2'-O)-methyltransferase activity"/>
    <property type="evidence" value="ECO:0007669"/>
    <property type="project" value="UniProtKB-EC"/>
</dbReference>
<dbReference type="GO" id="GO:0002128">
    <property type="term" value="P:tRNA nucleoside ribose methylation"/>
    <property type="evidence" value="ECO:0007669"/>
    <property type="project" value="TreeGrafter"/>
</dbReference>
<comment type="caution">
    <text evidence="7">The sequence shown here is derived from an EMBL/GenBank/DDBJ whole genome shotgun (WGS) entry which is preliminary data.</text>
</comment>
<evidence type="ECO:0000313" key="8">
    <source>
        <dbReference type="Proteomes" id="UP000265800"/>
    </source>
</evidence>
<dbReference type="AlphaFoldDB" id="A0A399ETT4"/>
<dbReference type="InterPro" id="IPR004384">
    <property type="entry name" value="RNA_MeTrfase_TrmJ/LasT"/>
</dbReference>
<evidence type="ECO:0000256" key="3">
    <source>
        <dbReference type="ARBA" id="ARBA00022679"/>
    </source>
</evidence>
<dbReference type="Gene3D" id="1.10.8.590">
    <property type="match status" value="1"/>
</dbReference>
<sequence>MGSFWPGNGSTHLEATIRLEPMDWLTNVRVVLVGSQEPMNVGATARAMQNFGFSDLWLVAPEPRVREDLALGPERSMAYRLAVRAGEILDHLEIVETLPEAVAPARLVVGTTVREREIYTGPLLGPRAMAEEVARVAPQGRVALVFGRETFGLTKEEIDLSQIIVRIPTAPKQPSLNLAQAVLILCYEIFGVAQRPPEPEVAPLAEREALERLFADLQEYVLRIGFTDERRLPYTMRRFRRLLHKAALTPGEVQFLRGFLHQSRWYAAHAPRKSDLEP</sequence>
<gene>
    <name evidence="5 7" type="primary">trmJ</name>
    <name evidence="7" type="ORF">Mlute_00746</name>
</gene>
<proteinExistence type="inferred from homology"/>
<comment type="similarity">
    <text evidence="1">Belongs to the class IV-like SAM-binding methyltransferase superfamily. RNA methyltransferase TrmH family.</text>
</comment>
<comment type="catalytic activity">
    <reaction evidence="5">
        <text>uridine(32) in tRNA + S-adenosyl-L-methionine = 2'-O-methyluridine(32) in tRNA + S-adenosyl-L-homocysteine + H(+)</text>
        <dbReference type="Rhea" id="RHEA:42936"/>
        <dbReference type="Rhea" id="RHEA-COMP:10107"/>
        <dbReference type="Rhea" id="RHEA-COMP:10290"/>
        <dbReference type="ChEBI" id="CHEBI:15378"/>
        <dbReference type="ChEBI" id="CHEBI:57856"/>
        <dbReference type="ChEBI" id="CHEBI:59789"/>
        <dbReference type="ChEBI" id="CHEBI:65315"/>
        <dbReference type="ChEBI" id="CHEBI:74478"/>
        <dbReference type="EC" id="2.1.1.200"/>
    </reaction>
</comment>
<evidence type="ECO:0000256" key="5">
    <source>
        <dbReference type="RuleBase" id="RU362024"/>
    </source>
</evidence>
<dbReference type="NCBIfam" id="TIGR00050">
    <property type="entry name" value="rRNA_methyl_1"/>
    <property type="match status" value="1"/>
</dbReference>
<name>A0A399ETT4_9DEIN</name>
<keyword evidence="4 5" id="KW-0949">S-adenosyl-L-methionine</keyword>
<dbReference type="PANTHER" id="PTHR42786">
    <property type="entry name" value="TRNA/RRNA METHYLTRANSFERASE"/>
    <property type="match status" value="1"/>
</dbReference>
<dbReference type="EC" id="2.1.1.200" evidence="5"/>
<dbReference type="InterPro" id="IPR029028">
    <property type="entry name" value="Alpha/beta_knot_MTases"/>
</dbReference>
<reference evidence="7 8" key="1">
    <citation type="submission" date="2018-08" db="EMBL/GenBank/DDBJ databases">
        <title>Meiothermus luteus KCTC 52599 genome sequencing project.</title>
        <authorList>
            <person name="Da Costa M.S."/>
            <person name="Albuquerque L."/>
            <person name="Raposo P."/>
            <person name="Froufe H.J.C."/>
            <person name="Barroso C.S."/>
            <person name="Egas C."/>
        </authorList>
    </citation>
    <scope>NUCLEOTIDE SEQUENCE [LARGE SCALE GENOMIC DNA]</scope>
    <source>
        <strain evidence="7 8">KCTC 52599</strain>
    </source>
</reference>
<comment type="catalytic activity">
    <reaction evidence="5">
        <text>cytidine(32) in tRNA + S-adenosyl-L-methionine = 2'-O-methylcytidine(32) in tRNA + S-adenosyl-L-homocysteine + H(+)</text>
        <dbReference type="Rhea" id="RHEA:42932"/>
        <dbReference type="Rhea" id="RHEA-COMP:10288"/>
        <dbReference type="Rhea" id="RHEA-COMP:10289"/>
        <dbReference type="ChEBI" id="CHEBI:15378"/>
        <dbReference type="ChEBI" id="CHEBI:57856"/>
        <dbReference type="ChEBI" id="CHEBI:59789"/>
        <dbReference type="ChEBI" id="CHEBI:74495"/>
        <dbReference type="ChEBI" id="CHEBI:82748"/>
        <dbReference type="EC" id="2.1.1.200"/>
    </reaction>
</comment>
<keyword evidence="8" id="KW-1185">Reference proteome</keyword>
<dbReference type="GO" id="GO:0106339">
    <property type="term" value="F:tRNA (cytidine(32)-2'-O)-methyltransferase activity"/>
    <property type="evidence" value="ECO:0007669"/>
    <property type="project" value="RHEA"/>
</dbReference>
<dbReference type="Gene3D" id="3.40.1280.10">
    <property type="match status" value="1"/>
</dbReference>
<dbReference type="EMBL" id="QWKZ01000016">
    <property type="protein sequence ID" value="RIH88024.1"/>
    <property type="molecule type" value="Genomic_DNA"/>
</dbReference>
<evidence type="ECO:0000256" key="4">
    <source>
        <dbReference type="ARBA" id="ARBA00022691"/>
    </source>
</evidence>
<organism evidence="7 8">
    <name type="scientific">Meiothermus luteus</name>
    <dbReference type="NCBI Taxonomy" id="2026184"/>
    <lineage>
        <taxon>Bacteria</taxon>
        <taxon>Thermotogati</taxon>
        <taxon>Deinococcota</taxon>
        <taxon>Deinococci</taxon>
        <taxon>Thermales</taxon>
        <taxon>Thermaceae</taxon>
        <taxon>Meiothermus</taxon>
    </lineage>
</organism>
<dbReference type="SUPFAM" id="SSF75217">
    <property type="entry name" value="alpha/beta knot"/>
    <property type="match status" value="1"/>
</dbReference>
<comment type="subcellular location">
    <subcellularLocation>
        <location evidence="5">Cytoplasm</location>
    </subcellularLocation>
</comment>
<evidence type="ECO:0000313" key="7">
    <source>
        <dbReference type="EMBL" id="RIH88024.1"/>
    </source>
</evidence>
<evidence type="ECO:0000259" key="6">
    <source>
        <dbReference type="Pfam" id="PF00588"/>
    </source>
</evidence>
<dbReference type="PIRSF" id="PIRSF004808">
    <property type="entry name" value="LasT"/>
    <property type="match status" value="1"/>
</dbReference>